<feature type="compositionally biased region" description="Polar residues" evidence="1">
    <location>
        <begin position="107"/>
        <end position="118"/>
    </location>
</feature>
<feature type="region of interest" description="Disordered" evidence="1">
    <location>
        <begin position="91"/>
        <end position="118"/>
    </location>
</feature>
<reference evidence="2 3" key="1">
    <citation type="submission" date="2017-04" db="EMBL/GenBank/DDBJ databases">
        <title>Draft genome sequence of Tuber borchii Vittad., a whitish edible truffle.</title>
        <authorList>
            <consortium name="DOE Joint Genome Institute"/>
            <person name="Murat C."/>
            <person name="Kuo A."/>
            <person name="Barry K.W."/>
            <person name="Clum A."/>
            <person name="Dockter R.B."/>
            <person name="Fauchery L."/>
            <person name="Iotti M."/>
            <person name="Kohler A."/>
            <person name="Labutti K."/>
            <person name="Lindquist E.A."/>
            <person name="Lipzen A."/>
            <person name="Ohm R.A."/>
            <person name="Wang M."/>
            <person name="Grigoriev I.V."/>
            <person name="Zambonelli A."/>
            <person name="Martin F.M."/>
        </authorList>
    </citation>
    <scope>NUCLEOTIDE SEQUENCE [LARGE SCALE GENOMIC DNA]</scope>
    <source>
        <strain evidence="2 3">Tbo3840</strain>
    </source>
</reference>
<proteinExistence type="predicted"/>
<name>A0A2T7A4E2_TUBBO</name>
<gene>
    <name evidence="2" type="ORF">B9Z19DRAFT_1061644</name>
</gene>
<sequence>MSSHDEIISPPSTCRPARYLRPYVNQTAGPELRNVLGQTLKYMTRQLRQELLAEVSTDTNECNQAIDLWIARLNTIKSGLASFPMVIEGGEANTTTQSPATAPPADGTNQAQHASPSEETITACLERDGYQCILTGRKLSNGSDSKVVPIIPFVFANHPRCRDLAFWKMLEMFYGTEAIDTLFAGLLDRVNSLENLIALDDSIHARLNSGWLTLTPETATRDPIPVINNYRGGYWLNLGYPQGLRLSEHIQSIKGLNAGEVRTLYPRSRIAIECHKAMPNQPPTLPLPSYFALRVFVLTLKNLCAYQLPRHHALAPPGAFLTPGPITPSHYWNEYPTYSPTLDSTSADPILAASAILQALADAGALERSP</sequence>
<keyword evidence="3" id="KW-1185">Reference proteome</keyword>
<dbReference type="AlphaFoldDB" id="A0A2T7A4E2"/>
<evidence type="ECO:0000313" key="3">
    <source>
        <dbReference type="Proteomes" id="UP000244722"/>
    </source>
</evidence>
<dbReference type="Proteomes" id="UP000244722">
    <property type="component" value="Unassembled WGS sequence"/>
</dbReference>
<evidence type="ECO:0008006" key="4">
    <source>
        <dbReference type="Google" id="ProtNLM"/>
    </source>
</evidence>
<protein>
    <recommendedName>
        <fullName evidence="4">HNH nuclease domain-containing protein</fullName>
    </recommendedName>
</protein>
<feature type="compositionally biased region" description="Low complexity" evidence="1">
    <location>
        <begin position="92"/>
        <end position="105"/>
    </location>
</feature>
<dbReference type="EMBL" id="NESQ01000024">
    <property type="protein sequence ID" value="PUU82617.1"/>
    <property type="molecule type" value="Genomic_DNA"/>
</dbReference>
<evidence type="ECO:0000256" key="1">
    <source>
        <dbReference type="SAM" id="MobiDB-lite"/>
    </source>
</evidence>
<evidence type="ECO:0000313" key="2">
    <source>
        <dbReference type="EMBL" id="PUU82617.1"/>
    </source>
</evidence>
<comment type="caution">
    <text evidence="2">The sequence shown here is derived from an EMBL/GenBank/DDBJ whole genome shotgun (WGS) entry which is preliminary data.</text>
</comment>
<accession>A0A2T7A4E2</accession>
<organism evidence="2 3">
    <name type="scientific">Tuber borchii</name>
    <name type="common">White truffle</name>
    <dbReference type="NCBI Taxonomy" id="42251"/>
    <lineage>
        <taxon>Eukaryota</taxon>
        <taxon>Fungi</taxon>
        <taxon>Dikarya</taxon>
        <taxon>Ascomycota</taxon>
        <taxon>Pezizomycotina</taxon>
        <taxon>Pezizomycetes</taxon>
        <taxon>Pezizales</taxon>
        <taxon>Tuberaceae</taxon>
        <taxon>Tuber</taxon>
    </lineage>
</organism>